<dbReference type="InterPro" id="IPR002811">
    <property type="entry name" value="Asp_DH"/>
</dbReference>
<keyword evidence="3 6" id="KW-0521">NADP</keyword>
<keyword evidence="5 6" id="KW-0520">NAD</keyword>
<dbReference type="Pfam" id="PF01958">
    <property type="entry name" value="Asp_DH_C"/>
    <property type="match status" value="1"/>
</dbReference>
<dbReference type="HAMAP" id="MF_01265">
    <property type="entry name" value="NadX"/>
    <property type="match status" value="1"/>
</dbReference>
<organism evidence="9 10">
    <name type="scientific">Candidatus Aquitaenariimonas noxiae</name>
    <dbReference type="NCBI Taxonomy" id="1974741"/>
    <lineage>
        <taxon>Bacteria</taxon>
        <taxon>Pseudomonadati</taxon>
        <taxon>Candidatus Omnitrophota</taxon>
        <taxon>Candidatus Aquitaenariimonas</taxon>
    </lineage>
</organism>
<protein>
    <recommendedName>
        <fullName evidence="6">L-aspartate dehydrogenase</fullName>
        <ecNumber evidence="6">1.4.1.21</ecNumber>
    </recommendedName>
</protein>
<dbReference type="NCBIfam" id="NF009830">
    <property type="entry name" value="PRK13304.1"/>
    <property type="match status" value="1"/>
</dbReference>
<dbReference type="InterPro" id="IPR020626">
    <property type="entry name" value="Asp_DH_prok"/>
</dbReference>
<dbReference type="PIRSF" id="PIRSF005227">
    <property type="entry name" value="Asp_dh_NAD_syn"/>
    <property type="match status" value="1"/>
</dbReference>
<dbReference type="GO" id="GO:0033735">
    <property type="term" value="F:aspartate dehydrogenase [NAD(P)+] activity"/>
    <property type="evidence" value="ECO:0007669"/>
    <property type="project" value="UniProtKB-EC"/>
</dbReference>
<dbReference type="Gene3D" id="3.40.50.720">
    <property type="entry name" value="NAD(P)-binding Rossmann-like Domain"/>
    <property type="match status" value="1"/>
</dbReference>
<dbReference type="InterPro" id="IPR005106">
    <property type="entry name" value="Asp/hSer_DH_NAD-bd"/>
</dbReference>
<dbReference type="UniPathway" id="UPA00253">
    <property type="reaction ID" value="UER00456"/>
</dbReference>
<evidence type="ECO:0000256" key="2">
    <source>
        <dbReference type="ARBA" id="ARBA00022642"/>
    </source>
</evidence>
<dbReference type="Gene3D" id="3.30.360.10">
    <property type="entry name" value="Dihydrodipicolinate Reductase, domain 2"/>
    <property type="match status" value="1"/>
</dbReference>
<gene>
    <name evidence="6" type="primary">nadX</name>
    <name evidence="9" type="ORF">COS99_03565</name>
</gene>
<dbReference type="NCBIfam" id="NF009828">
    <property type="entry name" value="PRK13303.1-3"/>
    <property type="match status" value="1"/>
</dbReference>
<feature type="active site" evidence="6">
    <location>
        <position position="228"/>
    </location>
</feature>
<evidence type="ECO:0000256" key="5">
    <source>
        <dbReference type="ARBA" id="ARBA00023027"/>
    </source>
</evidence>
<dbReference type="EMBL" id="PEWV01000033">
    <property type="protein sequence ID" value="PIU41779.1"/>
    <property type="molecule type" value="Genomic_DNA"/>
</dbReference>
<dbReference type="InterPro" id="IPR022487">
    <property type="entry name" value="Asp_DH_arc"/>
</dbReference>
<dbReference type="AlphaFoldDB" id="A0A2J0KVG9"/>
<comment type="catalytic activity">
    <reaction evidence="6">
        <text>L-aspartate + NAD(+) + H2O = oxaloacetate + NH4(+) + NADH + H(+)</text>
        <dbReference type="Rhea" id="RHEA:11788"/>
        <dbReference type="ChEBI" id="CHEBI:15377"/>
        <dbReference type="ChEBI" id="CHEBI:15378"/>
        <dbReference type="ChEBI" id="CHEBI:16452"/>
        <dbReference type="ChEBI" id="CHEBI:28938"/>
        <dbReference type="ChEBI" id="CHEBI:29991"/>
        <dbReference type="ChEBI" id="CHEBI:57540"/>
        <dbReference type="ChEBI" id="CHEBI:57945"/>
        <dbReference type="EC" id="1.4.1.21"/>
    </reaction>
</comment>
<evidence type="ECO:0000256" key="3">
    <source>
        <dbReference type="ARBA" id="ARBA00022857"/>
    </source>
</evidence>
<evidence type="ECO:0000313" key="10">
    <source>
        <dbReference type="Proteomes" id="UP000230052"/>
    </source>
</evidence>
<dbReference type="GO" id="GO:0051287">
    <property type="term" value="F:NAD binding"/>
    <property type="evidence" value="ECO:0007669"/>
    <property type="project" value="UniProtKB-UniRule"/>
</dbReference>
<comment type="caution">
    <text evidence="9">The sequence shown here is derived from an EMBL/GenBank/DDBJ whole genome shotgun (WGS) entry which is preliminary data.</text>
</comment>
<dbReference type="GO" id="GO:0050661">
    <property type="term" value="F:NADP binding"/>
    <property type="evidence" value="ECO:0007669"/>
    <property type="project" value="UniProtKB-UniRule"/>
</dbReference>
<feature type="domain" description="Aspartate dehydrogenase" evidence="7">
    <location>
        <begin position="176"/>
        <end position="263"/>
    </location>
</feature>
<comment type="similarity">
    <text evidence="1 6">Belongs to the L-aspartate dehydrogenase family.</text>
</comment>
<comment type="miscellaneous">
    <text evidence="6">The iminoaspartate product is unstable in aqueous solution and can decompose to oxaloacetate and ammonia.</text>
</comment>
<sequence length="277" mass="29507">MRLSPESKKKCKIGLVGCGTIGSILAEACKKDLQSNVELIALYDIDKNKAVALADRLELDIVATSLDKLIERSDLVVEAASAKISSEVVEKAISSGKDVMVMSVGGLVGKPHLFDKANKKGSRIYLPSGAICGLDGVKAAKIGHIDSVVITTRKPPLGLKDAPYIKEKGIDLKAINKETLIFKGTAAEAVRAFPQNINVSAVLSFAGVGEKETMVNIVTSPEYKRNTHEIELVGDFGRIYTKCENVPSKENPKTSALAALSAIATLKGIFETVRIGT</sequence>
<dbReference type="InterPro" id="IPR011182">
    <property type="entry name" value="L-Asp_DH"/>
</dbReference>
<evidence type="ECO:0000256" key="4">
    <source>
        <dbReference type="ARBA" id="ARBA00023002"/>
    </source>
</evidence>
<keyword evidence="4 6" id="KW-0560">Oxidoreductase</keyword>
<dbReference type="PANTHER" id="PTHR31873:SF6">
    <property type="entry name" value="ASPARTATE DEHYDROGENASE DOMAIN-CONTAINING PROTEIN"/>
    <property type="match status" value="1"/>
</dbReference>
<reference evidence="9 10" key="1">
    <citation type="submission" date="2017-09" db="EMBL/GenBank/DDBJ databases">
        <title>Depth-based differentiation of microbial function through sediment-hosted aquifers and enrichment of novel symbionts in the deep terrestrial subsurface.</title>
        <authorList>
            <person name="Probst A.J."/>
            <person name="Ladd B."/>
            <person name="Jarett J.K."/>
            <person name="Geller-Mcgrath D.E."/>
            <person name="Sieber C.M."/>
            <person name="Emerson J.B."/>
            <person name="Anantharaman K."/>
            <person name="Thomas B.C."/>
            <person name="Malmstrom R."/>
            <person name="Stieglmeier M."/>
            <person name="Klingl A."/>
            <person name="Woyke T."/>
            <person name="Ryan C.M."/>
            <person name="Banfield J.F."/>
        </authorList>
    </citation>
    <scope>NUCLEOTIDE SEQUENCE [LARGE SCALE GENOMIC DNA]</scope>
    <source>
        <strain evidence="9">CG07_land_8_20_14_0_80_42_15</strain>
    </source>
</reference>
<comment type="pathway">
    <text evidence="6">Cofactor biosynthesis; NAD(+) biosynthesis; iminoaspartate from L-aspartate (dehydrogenase route): step 1/1.</text>
</comment>
<dbReference type="InterPro" id="IPR036291">
    <property type="entry name" value="NAD(P)-bd_dom_sf"/>
</dbReference>
<dbReference type="Pfam" id="PF03447">
    <property type="entry name" value="NAD_binding_3"/>
    <property type="match status" value="1"/>
</dbReference>
<evidence type="ECO:0000259" key="8">
    <source>
        <dbReference type="Pfam" id="PF03447"/>
    </source>
</evidence>
<dbReference type="GO" id="GO:0016639">
    <property type="term" value="F:oxidoreductase activity, acting on the CH-NH2 group of donors, NAD or NADP as acceptor"/>
    <property type="evidence" value="ECO:0007669"/>
    <property type="project" value="UniProtKB-UniRule"/>
</dbReference>
<accession>A0A2J0KVG9</accession>
<dbReference type="EC" id="1.4.1.21" evidence="6"/>
<feature type="domain" description="Aspartate/homoserine dehydrogenase NAD-binding" evidence="8">
    <location>
        <begin position="17"/>
        <end position="127"/>
    </location>
</feature>
<dbReference type="PANTHER" id="PTHR31873">
    <property type="entry name" value="L-ASPARTATE DEHYDROGENASE-RELATED"/>
    <property type="match status" value="1"/>
</dbReference>
<dbReference type="GO" id="GO:0009435">
    <property type="term" value="P:NAD+ biosynthetic process"/>
    <property type="evidence" value="ECO:0007669"/>
    <property type="project" value="UniProtKB-UniRule"/>
</dbReference>
<dbReference type="SUPFAM" id="SSF55347">
    <property type="entry name" value="Glyceraldehyde-3-phosphate dehydrogenase-like, C-terminal domain"/>
    <property type="match status" value="1"/>
</dbReference>
<dbReference type="Proteomes" id="UP000230052">
    <property type="component" value="Unassembled WGS sequence"/>
</dbReference>
<comment type="catalytic activity">
    <reaction evidence="6">
        <text>L-aspartate + NADP(+) + H2O = oxaloacetate + NH4(+) + NADPH + H(+)</text>
        <dbReference type="Rhea" id="RHEA:11784"/>
        <dbReference type="ChEBI" id="CHEBI:15377"/>
        <dbReference type="ChEBI" id="CHEBI:15378"/>
        <dbReference type="ChEBI" id="CHEBI:16452"/>
        <dbReference type="ChEBI" id="CHEBI:28938"/>
        <dbReference type="ChEBI" id="CHEBI:29991"/>
        <dbReference type="ChEBI" id="CHEBI:57783"/>
        <dbReference type="ChEBI" id="CHEBI:58349"/>
        <dbReference type="EC" id="1.4.1.21"/>
    </reaction>
</comment>
<feature type="binding site" evidence="6">
    <location>
        <position position="130"/>
    </location>
    <ligand>
        <name>NAD(+)</name>
        <dbReference type="ChEBI" id="CHEBI:57540"/>
    </ligand>
</feature>
<comment type="function">
    <text evidence="6">Specifically catalyzes the NAD or NADP-dependent dehydrogenation of L-aspartate to iminoaspartate.</text>
</comment>
<evidence type="ECO:0000313" key="9">
    <source>
        <dbReference type="EMBL" id="PIU41779.1"/>
    </source>
</evidence>
<proteinExistence type="inferred from homology"/>
<keyword evidence="2 6" id="KW-0662">Pyridine nucleotide biosynthesis</keyword>
<dbReference type="NCBIfam" id="TIGR03855">
    <property type="entry name" value="NAD_NadX"/>
    <property type="match status" value="1"/>
</dbReference>
<feature type="binding site" evidence="6">
    <location>
        <position position="198"/>
    </location>
    <ligand>
        <name>NAD(+)</name>
        <dbReference type="ChEBI" id="CHEBI:57540"/>
    </ligand>
</feature>
<name>A0A2J0KVG9_9BACT</name>
<evidence type="ECO:0000256" key="6">
    <source>
        <dbReference type="HAMAP-Rule" id="MF_01265"/>
    </source>
</evidence>
<evidence type="ECO:0000259" key="7">
    <source>
        <dbReference type="Pfam" id="PF01958"/>
    </source>
</evidence>
<dbReference type="SUPFAM" id="SSF51735">
    <property type="entry name" value="NAD(P)-binding Rossmann-fold domains"/>
    <property type="match status" value="1"/>
</dbReference>
<evidence type="ECO:0000256" key="1">
    <source>
        <dbReference type="ARBA" id="ARBA00008331"/>
    </source>
</evidence>